<dbReference type="AlphaFoldDB" id="A0A7J5TY27"/>
<dbReference type="InterPro" id="IPR036388">
    <property type="entry name" value="WH-like_DNA-bd_sf"/>
</dbReference>
<dbReference type="Gene3D" id="1.10.10.10">
    <property type="entry name" value="Winged helix-like DNA-binding domain superfamily/Winged helix DNA-binding domain"/>
    <property type="match status" value="1"/>
</dbReference>
<comment type="caution">
    <text evidence="1">The sequence shown here is derived from an EMBL/GenBank/DDBJ whole genome shotgun (WGS) entry which is preliminary data.</text>
</comment>
<sequence>MNYREIISINPNIRFGRPCITGTRISVYDVLGWMAAGMNIDEILDDFPHLTREQILACLAWAADRDHHVKVVVSE</sequence>
<dbReference type="Pfam" id="PF04255">
    <property type="entry name" value="DUF433"/>
    <property type="match status" value="1"/>
</dbReference>
<gene>
    <name evidence="1" type="ORF">F5984_12725</name>
</gene>
<reference evidence="1 2" key="1">
    <citation type="submission" date="2019-10" db="EMBL/GenBank/DDBJ databases">
        <title>Rudanella paleaurantiibacter sp. nov., isolated from sludge.</title>
        <authorList>
            <person name="Xu S.Q."/>
        </authorList>
    </citation>
    <scope>NUCLEOTIDE SEQUENCE [LARGE SCALE GENOMIC DNA]</scope>
    <source>
        <strain evidence="1 2">HX-22-17</strain>
    </source>
</reference>
<evidence type="ECO:0000313" key="1">
    <source>
        <dbReference type="EMBL" id="KAB7730043.1"/>
    </source>
</evidence>
<organism evidence="1 2">
    <name type="scientific">Rudanella paleaurantiibacter</name>
    <dbReference type="NCBI Taxonomy" id="2614655"/>
    <lineage>
        <taxon>Bacteria</taxon>
        <taxon>Pseudomonadati</taxon>
        <taxon>Bacteroidota</taxon>
        <taxon>Cytophagia</taxon>
        <taxon>Cytophagales</taxon>
        <taxon>Cytophagaceae</taxon>
        <taxon>Rudanella</taxon>
    </lineage>
</organism>
<dbReference type="PANTHER" id="PTHR34849">
    <property type="entry name" value="SSL5025 PROTEIN"/>
    <property type="match status" value="1"/>
</dbReference>
<dbReference type="PANTHER" id="PTHR34849:SF5">
    <property type="entry name" value="SSL2733 PROTEIN"/>
    <property type="match status" value="1"/>
</dbReference>
<dbReference type="Proteomes" id="UP000488299">
    <property type="component" value="Unassembled WGS sequence"/>
</dbReference>
<dbReference type="RefSeq" id="WP_152124659.1">
    <property type="nucleotide sequence ID" value="NZ_WELI01000005.1"/>
</dbReference>
<proteinExistence type="predicted"/>
<keyword evidence="2" id="KW-1185">Reference proteome</keyword>
<dbReference type="EMBL" id="WELI01000005">
    <property type="protein sequence ID" value="KAB7730043.1"/>
    <property type="molecule type" value="Genomic_DNA"/>
</dbReference>
<dbReference type="InterPro" id="IPR007367">
    <property type="entry name" value="DUF433"/>
</dbReference>
<evidence type="ECO:0000313" key="2">
    <source>
        <dbReference type="Proteomes" id="UP000488299"/>
    </source>
</evidence>
<dbReference type="InterPro" id="IPR009057">
    <property type="entry name" value="Homeodomain-like_sf"/>
</dbReference>
<accession>A0A7J5TY27</accession>
<name>A0A7J5TY27_9BACT</name>
<protein>
    <submittedName>
        <fullName evidence="1">DUF433 domain-containing protein</fullName>
    </submittedName>
</protein>
<dbReference type="SUPFAM" id="SSF46689">
    <property type="entry name" value="Homeodomain-like"/>
    <property type="match status" value="1"/>
</dbReference>